<evidence type="ECO:0000313" key="1">
    <source>
        <dbReference type="EMBL" id="KAH0540538.1"/>
    </source>
</evidence>
<accession>A0AAV7I0I7</accession>
<dbReference type="AlphaFoldDB" id="A0AAV7I0I7"/>
<dbReference type="Proteomes" id="UP000826195">
    <property type="component" value="Unassembled WGS sequence"/>
</dbReference>
<organism evidence="1 2">
    <name type="scientific">Cotesia glomerata</name>
    <name type="common">Lepidopteran parasitic wasp</name>
    <name type="synonym">Apanteles glomeratus</name>
    <dbReference type="NCBI Taxonomy" id="32391"/>
    <lineage>
        <taxon>Eukaryota</taxon>
        <taxon>Metazoa</taxon>
        <taxon>Ecdysozoa</taxon>
        <taxon>Arthropoda</taxon>
        <taxon>Hexapoda</taxon>
        <taxon>Insecta</taxon>
        <taxon>Pterygota</taxon>
        <taxon>Neoptera</taxon>
        <taxon>Endopterygota</taxon>
        <taxon>Hymenoptera</taxon>
        <taxon>Apocrita</taxon>
        <taxon>Ichneumonoidea</taxon>
        <taxon>Braconidae</taxon>
        <taxon>Microgastrinae</taxon>
        <taxon>Cotesia</taxon>
    </lineage>
</organism>
<evidence type="ECO:0000313" key="2">
    <source>
        <dbReference type="Proteomes" id="UP000826195"/>
    </source>
</evidence>
<sequence length="145" mass="16914">MLRAELLPARVKARMLLEDEHPSSVTDPNKLWNRVELGQERERGLPRYSNLLICTVLSKCWYQYTCVRLYWYRCIPAELAGWWGSDRLRLRPALLHYCTVLEVEVEVELKERVKRGRGVRVESRERVSKGMGMSMSIAGRVDCSS</sequence>
<proteinExistence type="predicted"/>
<keyword evidence="2" id="KW-1185">Reference proteome</keyword>
<gene>
    <name evidence="1" type="ORF">KQX54_018175</name>
</gene>
<dbReference type="EMBL" id="JAHXZJ010002609">
    <property type="protein sequence ID" value="KAH0540538.1"/>
    <property type="molecule type" value="Genomic_DNA"/>
</dbReference>
<protein>
    <submittedName>
        <fullName evidence="1">Uncharacterized protein</fullName>
    </submittedName>
</protein>
<name>A0AAV7I0I7_COTGL</name>
<comment type="caution">
    <text evidence="1">The sequence shown here is derived from an EMBL/GenBank/DDBJ whole genome shotgun (WGS) entry which is preliminary data.</text>
</comment>
<reference evidence="1 2" key="1">
    <citation type="journal article" date="2021" name="J. Hered.">
        <title>A chromosome-level genome assembly of the parasitoid wasp, Cotesia glomerata (Hymenoptera: Braconidae).</title>
        <authorList>
            <person name="Pinto B.J."/>
            <person name="Weis J.J."/>
            <person name="Gamble T."/>
            <person name="Ode P.J."/>
            <person name="Paul R."/>
            <person name="Zaspel J.M."/>
        </authorList>
    </citation>
    <scope>NUCLEOTIDE SEQUENCE [LARGE SCALE GENOMIC DNA]</scope>
    <source>
        <strain evidence="1">CgM1</strain>
    </source>
</reference>